<feature type="domain" description="Na+-translocating membrane potential-generating system MpsC" evidence="1">
    <location>
        <begin position="5"/>
        <end position="111"/>
    </location>
</feature>
<dbReference type="EMBL" id="JARUJP010000030">
    <property type="protein sequence ID" value="MDW8802850.1"/>
    <property type="molecule type" value="Genomic_DNA"/>
</dbReference>
<dbReference type="InterPro" id="IPR018745">
    <property type="entry name" value="MpsC"/>
</dbReference>
<name>A0ABU4JXI3_9CLOT</name>
<dbReference type="Proteomes" id="UP001281656">
    <property type="component" value="Unassembled WGS sequence"/>
</dbReference>
<proteinExistence type="predicted"/>
<sequence>MADEKLDLQEKIRKLTVKVVKHYRGKGPEVVKVKIEGDVITIDIKGILSNLSEILVEEGAVDIVKSYWRIMKPYLEKEFLDEAYETVGRKFEYSWQIHNLEKDSRSIVVSLNLISDGSIRKKDT</sequence>
<dbReference type="Pfam" id="PF10057">
    <property type="entry name" value="MpsC"/>
    <property type="match status" value="1"/>
</dbReference>
<comment type="caution">
    <text evidence="2">The sequence shown here is derived from an EMBL/GenBank/DDBJ whole genome shotgun (WGS) entry which is preliminary data.</text>
</comment>
<dbReference type="RefSeq" id="WP_261673401.1">
    <property type="nucleotide sequence ID" value="NZ_JARUJP010000030.1"/>
</dbReference>
<evidence type="ECO:0000313" key="3">
    <source>
        <dbReference type="Proteomes" id="UP001281656"/>
    </source>
</evidence>
<organism evidence="2 3">
    <name type="scientific">Clostridium tanneri</name>
    <dbReference type="NCBI Taxonomy" id="3037988"/>
    <lineage>
        <taxon>Bacteria</taxon>
        <taxon>Bacillati</taxon>
        <taxon>Bacillota</taxon>
        <taxon>Clostridia</taxon>
        <taxon>Eubacteriales</taxon>
        <taxon>Clostridiaceae</taxon>
        <taxon>Clostridium</taxon>
    </lineage>
</organism>
<gene>
    <name evidence="2" type="ORF">P8V03_17025</name>
</gene>
<reference evidence="2 3" key="1">
    <citation type="submission" date="2023-04" db="EMBL/GenBank/DDBJ databases">
        <title>Clostridium tannerae sp. nov., isolated from the fecal material of an alpaca.</title>
        <authorList>
            <person name="Miller S."/>
            <person name="Hendry M."/>
            <person name="King J."/>
            <person name="Sankaranarayanan K."/>
            <person name="Lawson P.A."/>
        </authorList>
    </citation>
    <scope>NUCLEOTIDE SEQUENCE [LARGE SCALE GENOMIC DNA]</scope>
    <source>
        <strain evidence="2 3">A1-XYC3</strain>
    </source>
</reference>
<evidence type="ECO:0000259" key="1">
    <source>
        <dbReference type="Pfam" id="PF10057"/>
    </source>
</evidence>
<accession>A0ABU4JXI3</accession>
<evidence type="ECO:0000313" key="2">
    <source>
        <dbReference type="EMBL" id="MDW8802850.1"/>
    </source>
</evidence>
<protein>
    <submittedName>
        <fullName evidence="2">DUF2294 domain-containing protein</fullName>
    </submittedName>
</protein>
<keyword evidence="3" id="KW-1185">Reference proteome</keyword>